<feature type="compositionally biased region" description="Low complexity" evidence="1">
    <location>
        <begin position="15"/>
        <end position="32"/>
    </location>
</feature>
<protein>
    <submittedName>
        <fullName evidence="2">Uncharacterized protein</fullName>
    </submittedName>
</protein>
<dbReference type="Proteomes" id="UP000075880">
    <property type="component" value="Unassembled WGS sequence"/>
</dbReference>
<dbReference type="AlphaFoldDB" id="A0AAG5DS74"/>
<accession>A0AAG5DS74</accession>
<evidence type="ECO:0000256" key="1">
    <source>
        <dbReference type="SAM" id="MobiDB-lite"/>
    </source>
</evidence>
<feature type="region of interest" description="Disordered" evidence="1">
    <location>
        <begin position="1"/>
        <end position="43"/>
    </location>
</feature>
<name>A0AAG5DS74_ANOAO</name>
<dbReference type="EnsemblMetazoa" id="ENSAATROPT016155">
    <property type="protein sequence ID" value="ENSAATROPP014187"/>
    <property type="gene ID" value="ENSAATROPG013227"/>
</dbReference>
<keyword evidence="3" id="KW-1185">Reference proteome</keyword>
<evidence type="ECO:0000313" key="2">
    <source>
        <dbReference type="EnsemblMetazoa" id="ENSAATROPP014187"/>
    </source>
</evidence>
<organism evidence="2 3">
    <name type="scientific">Anopheles atroparvus</name>
    <name type="common">European mosquito</name>
    <dbReference type="NCBI Taxonomy" id="41427"/>
    <lineage>
        <taxon>Eukaryota</taxon>
        <taxon>Metazoa</taxon>
        <taxon>Ecdysozoa</taxon>
        <taxon>Arthropoda</taxon>
        <taxon>Hexapoda</taxon>
        <taxon>Insecta</taxon>
        <taxon>Pterygota</taxon>
        <taxon>Neoptera</taxon>
        <taxon>Endopterygota</taxon>
        <taxon>Diptera</taxon>
        <taxon>Nematocera</taxon>
        <taxon>Culicoidea</taxon>
        <taxon>Culicidae</taxon>
        <taxon>Anophelinae</taxon>
        <taxon>Anopheles</taxon>
    </lineage>
</organism>
<proteinExistence type="predicted"/>
<evidence type="ECO:0000313" key="3">
    <source>
        <dbReference type="Proteomes" id="UP000075880"/>
    </source>
</evidence>
<reference evidence="2" key="1">
    <citation type="submission" date="2024-04" db="UniProtKB">
        <authorList>
            <consortium name="EnsemblMetazoa"/>
        </authorList>
    </citation>
    <scope>IDENTIFICATION</scope>
    <source>
        <strain evidence="2">EBRO</strain>
    </source>
</reference>
<sequence length="74" mass="7595">TCHGRVCRSVAPGTSSSSSSSSSSSLRSGLLSPFPTLEPHSPWPAARRLTVWPRAGASVGSIVVRARGSVCVCV</sequence>